<keyword evidence="3" id="KW-1185">Reference proteome</keyword>
<accession>A0A183IZ06</accession>
<feature type="region of interest" description="Disordered" evidence="1">
    <location>
        <begin position="112"/>
        <end position="157"/>
    </location>
</feature>
<feature type="compositionally biased region" description="Acidic residues" evidence="1">
    <location>
        <begin position="125"/>
        <end position="139"/>
    </location>
</feature>
<gene>
    <name evidence="2" type="ORF">SBAD_LOCUS8854</name>
</gene>
<evidence type="ECO:0000313" key="3">
    <source>
        <dbReference type="Proteomes" id="UP000270296"/>
    </source>
</evidence>
<protein>
    <submittedName>
        <fullName evidence="4">ENTH domain-containing protein</fullName>
    </submittedName>
</protein>
<reference evidence="4" key="1">
    <citation type="submission" date="2016-06" db="UniProtKB">
        <authorList>
            <consortium name="WormBaseParasite"/>
        </authorList>
    </citation>
    <scope>IDENTIFICATION</scope>
</reference>
<name>A0A183IZ06_9BILA</name>
<dbReference type="AlphaFoldDB" id="A0A183IZ06"/>
<sequence>MSLLGAMRLDDEVRQSEKDSAEVMDLMTFARSSLNISADDVASTNDSHVVWLEVLLNRLLYDFGRDQHWINVVQNKIQCKLAAIHVEYSGDLLFVFETKLNLMKLKDESVASPKKNQRLLRYSEEDALESPESSSDDDSAAPLPSNRLGKTSERQPR</sequence>
<evidence type="ECO:0000256" key="1">
    <source>
        <dbReference type="SAM" id="MobiDB-lite"/>
    </source>
</evidence>
<dbReference type="Proteomes" id="UP000270296">
    <property type="component" value="Unassembled WGS sequence"/>
</dbReference>
<evidence type="ECO:0000313" key="2">
    <source>
        <dbReference type="EMBL" id="VDP19704.1"/>
    </source>
</evidence>
<proteinExistence type="predicted"/>
<dbReference type="EMBL" id="UZAM01012038">
    <property type="protein sequence ID" value="VDP19704.1"/>
    <property type="molecule type" value="Genomic_DNA"/>
</dbReference>
<evidence type="ECO:0000313" key="4">
    <source>
        <dbReference type="WBParaSite" id="SBAD_0000917401-mRNA-1"/>
    </source>
</evidence>
<dbReference type="OrthoDB" id="26740at2759"/>
<dbReference type="WBParaSite" id="SBAD_0000917401-mRNA-1">
    <property type="protein sequence ID" value="SBAD_0000917401-mRNA-1"/>
    <property type="gene ID" value="SBAD_0000917401"/>
</dbReference>
<reference evidence="2 3" key="2">
    <citation type="submission" date="2018-11" db="EMBL/GenBank/DDBJ databases">
        <authorList>
            <consortium name="Pathogen Informatics"/>
        </authorList>
    </citation>
    <scope>NUCLEOTIDE SEQUENCE [LARGE SCALE GENOMIC DNA]</scope>
</reference>
<organism evidence="4">
    <name type="scientific">Soboliphyme baturini</name>
    <dbReference type="NCBI Taxonomy" id="241478"/>
    <lineage>
        <taxon>Eukaryota</taxon>
        <taxon>Metazoa</taxon>
        <taxon>Ecdysozoa</taxon>
        <taxon>Nematoda</taxon>
        <taxon>Enoplea</taxon>
        <taxon>Dorylaimia</taxon>
        <taxon>Dioctophymatida</taxon>
        <taxon>Dioctophymatoidea</taxon>
        <taxon>Soboliphymatidae</taxon>
        <taxon>Soboliphyme</taxon>
    </lineage>
</organism>